<evidence type="ECO:0000256" key="2">
    <source>
        <dbReference type="SAM" id="Phobius"/>
    </source>
</evidence>
<feature type="transmembrane region" description="Helical" evidence="2">
    <location>
        <begin position="46"/>
        <end position="64"/>
    </location>
</feature>
<keyword evidence="2" id="KW-1133">Transmembrane helix</keyword>
<gene>
    <name evidence="4" type="ORF">IE331_12025</name>
</gene>
<keyword evidence="2" id="KW-0812">Transmembrane</keyword>
<dbReference type="RefSeq" id="WP_192143665.1">
    <property type="nucleotide sequence ID" value="NZ_JACYXZ010000003.1"/>
</dbReference>
<feature type="region of interest" description="Disordered" evidence="1">
    <location>
        <begin position="173"/>
        <end position="210"/>
    </location>
</feature>
<name>A0A927K4I8_9ACTN</name>
<feature type="domain" description="YdbS-like PH" evidence="3">
    <location>
        <begin position="449"/>
        <end position="521"/>
    </location>
</feature>
<reference evidence="4" key="1">
    <citation type="submission" date="2020-09" db="EMBL/GenBank/DDBJ databases">
        <title>Nocardioides sp. strain MJB4 16S ribosomal RNA gene Genome sequencing and assembly.</title>
        <authorList>
            <person name="Kim I."/>
        </authorList>
    </citation>
    <scope>NUCLEOTIDE SEQUENCE</scope>
    <source>
        <strain evidence="4">MJB4</strain>
    </source>
</reference>
<proteinExistence type="predicted"/>
<comment type="caution">
    <text evidence="4">The sequence shown here is derived from an EMBL/GenBank/DDBJ whole genome shotgun (WGS) entry which is preliminary data.</text>
</comment>
<dbReference type="PANTHER" id="PTHR34473">
    <property type="entry name" value="UPF0699 TRANSMEMBRANE PROTEIN YDBS"/>
    <property type="match status" value="1"/>
</dbReference>
<accession>A0A927K4I8</accession>
<dbReference type="EMBL" id="JACYXZ010000003">
    <property type="protein sequence ID" value="MBD8870354.1"/>
    <property type="molecule type" value="Genomic_DNA"/>
</dbReference>
<evidence type="ECO:0000313" key="4">
    <source>
        <dbReference type="EMBL" id="MBD8870354.1"/>
    </source>
</evidence>
<feature type="region of interest" description="Disordered" evidence="1">
    <location>
        <begin position="1"/>
        <end position="24"/>
    </location>
</feature>
<feature type="transmembrane region" description="Helical" evidence="2">
    <location>
        <begin position="229"/>
        <end position="250"/>
    </location>
</feature>
<keyword evidence="2" id="KW-0472">Membrane</keyword>
<dbReference type="AlphaFoldDB" id="A0A927K4I8"/>
<dbReference type="Proteomes" id="UP000616839">
    <property type="component" value="Unassembled WGS sequence"/>
</dbReference>
<dbReference type="PIRSF" id="PIRSF026631">
    <property type="entry name" value="UCP026631"/>
    <property type="match status" value="1"/>
</dbReference>
<feature type="transmembrane region" description="Helical" evidence="2">
    <location>
        <begin position="270"/>
        <end position="296"/>
    </location>
</feature>
<keyword evidence="5" id="KW-1185">Reference proteome</keyword>
<evidence type="ECO:0000313" key="5">
    <source>
        <dbReference type="Proteomes" id="UP000616839"/>
    </source>
</evidence>
<organism evidence="4 5">
    <name type="scientific">Nocardioides donggukensis</name>
    <dbReference type="NCBI Taxonomy" id="2774019"/>
    <lineage>
        <taxon>Bacteria</taxon>
        <taxon>Bacillati</taxon>
        <taxon>Actinomycetota</taxon>
        <taxon>Actinomycetes</taxon>
        <taxon>Propionibacteriales</taxon>
        <taxon>Nocardioidaceae</taxon>
        <taxon>Nocardioides</taxon>
    </lineage>
</organism>
<sequence>MIPDPPPATPPPVPPTVPTPVPPTPVPYPDWERLDRRMLLIGPVRVIRQFAFPAVIALIGIGTSDARWSLGLLPALLVGALALGALPWLTTYFRRTETQLEVRRGLLHRTRVTAPLDRVRSVDLEASLLHRILGLSTVTIGTGVDDTRIELDSLSAERAEHLRVTLLQRAAATSTSGPAPSQAEEGQIVDPHAGPMPEGQDATPGSPAPAVAAAPAEELARIDWKWLRYAPFSLSRLVIVAGAVGALSQFTDELPLDRAESAWAWLLSQALALVLVGVAAAALVGWLAISMGGYVVRWWDLRLVRQDANLRLTAGLFTTRSTTIEEARIRGVELTEPVLLRLVGGAELSTLATGVGSGGTTTILPPCPLPVARGVGGAVLEDPRPMAATLRQHGHLARRRCHVRAQVPTLVAVLPIVAGAYALGIPGWLVPVAVLLLAATGVITGEASYRHLGHALTPDHLVAGSGDVSRVRTALERDGIIGWVVRQSFFQRRLGLATLVATTAAGPEQVQVVDLPLAEAVALAEAATPGLVGEFLDARFEG</sequence>
<protein>
    <submittedName>
        <fullName evidence="4">PH domain-containing protein</fullName>
    </submittedName>
</protein>
<feature type="transmembrane region" description="Helical" evidence="2">
    <location>
        <begin position="70"/>
        <end position="93"/>
    </location>
</feature>
<evidence type="ECO:0000256" key="1">
    <source>
        <dbReference type="SAM" id="MobiDB-lite"/>
    </source>
</evidence>
<feature type="compositionally biased region" description="Low complexity" evidence="1">
    <location>
        <begin position="173"/>
        <end position="183"/>
    </location>
</feature>
<dbReference type="InterPro" id="IPR005182">
    <property type="entry name" value="YdbS-like_PH"/>
</dbReference>
<dbReference type="InterPro" id="IPR014529">
    <property type="entry name" value="UCP026631"/>
</dbReference>
<dbReference type="PANTHER" id="PTHR34473:SF2">
    <property type="entry name" value="UPF0699 TRANSMEMBRANE PROTEIN YDBT"/>
    <property type="match status" value="1"/>
</dbReference>
<dbReference type="Pfam" id="PF03703">
    <property type="entry name" value="bPH_2"/>
    <property type="match status" value="2"/>
</dbReference>
<feature type="domain" description="YdbS-like PH" evidence="3">
    <location>
        <begin position="88"/>
        <end position="163"/>
    </location>
</feature>
<feature type="transmembrane region" description="Helical" evidence="2">
    <location>
        <begin position="401"/>
        <end position="422"/>
    </location>
</feature>
<evidence type="ECO:0000259" key="3">
    <source>
        <dbReference type="Pfam" id="PF03703"/>
    </source>
</evidence>